<dbReference type="Pfam" id="PF14416">
    <property type="entry name" value="PMR5N"/>
    <property type="match status" value="1"/>
</dbReference>
<evidence type="ECO:0000256" key="5">
    <source>
        <dbReference type="ARBA" id="ARBA00022968"/>
    </source>
</evidence>
<organism evidence="11 12">
    <name type="scientific">Panicum virgatum</name>
    <name type="common">Blackwell switchgrass</name>
    <dbReference type="NCBI Taxonomy" id="38727"/>
    <lineage>
        <taxon>Eukaryota</taxon>
        <taxon>Viridiplantae</taxon>
        <taxon>Streptophyta</taxon>
        <taxon>Embryophyta</taxon>
        <taxon>Tracheophyta</taxon>
        <taxon>Spermatophyta</taxon>
        <taxon>Magnoliopsida</taxon>
        <taxon>Liliopsida</taxon>
        <taxon>Poales</taxon>
        <taxon>Poaceae</taxon>
        <taxon>PACMAD clade</taxon>
        <taxon>Panicoideae</taxon>
        <taxon>Panicodae</taxon>
        <taxon>Paniceae</taxon>
        <taxon>Panicinae</taxon>
        <taxon>Panicum</taxon>
        <taxon>Panicum sect. Hiantes</taxon>
    </lineage>
</organism>
<keyword evidence="3" id="KW-0808">Transferase</keyword>
<dbReference type="PANTHER" id="PTHR32285">
    <property type="entry name" value="PROTEIN TRICHOME BIREFRINGENCE-LIKE 9-RELATED"/>
    <property type="match status" value="1"/>
</dbReference>
<keyword evidence="7" id="KW-0333">Golgi apparatus</keyword>
<evidence type="ECO:0000256" key="4">
    <source>
        <dbReference type="ARBA" id="ARBA00022692"/>
    </source>
</evidence>
<evidence type="ECO:0000313" key="11">
    <source>
        <dbReference type="EMBL" id="KAG2610570.1"/>
    </source>
</evidence>
<comment type="caution">
    <text evidence="11">The sequence shown here is derived from an EMBL/GenBank/DDBJ whole genome shotgun (WGS) entry which is preliminary data.</text>
</comment>
<dbReference type="GO" id="GO:0000139">
    <property type="term" value="C:Golgi membrane"/>
    <property type="evidence" value="ECO:0007669"/>
    <property type="project" value="UniProtKB-SubCell"/>
</dbReference>
<dbReference type="Pfam" id="PF13839">
    <property type="entry name" value="PC-Esterase"/>
    <property type="match status" value="2"/>
</dbReference>
<evidence type="ECO:0000256" key="1">
    <source>
        <dbReference type="ARBA" id="ARBA00004323"/>
    </source>
</evidence>
<dbReference type="EMBL" id="CM029043">
    <property type="protein sequence ID" value="KAG2610570.1"/>
    <property type="molecule type" value="Genomic_DNA"/>
</dbReference>
<keyword evidence="8" id="KW-0472">Membrane</keyword>
<reference evidence="11" key="1">
    <citation type="submission" date="2020-05" db="EMBL/GenBank/DDBJ databases">
        <title>WGS assembly of Panicum virgatum.</title>
        <authorList>
            <person name="Lovell J.T."/>
            <person name="Jenkins J."/>
            <person name="Shu S."/>
            <person name="Juenger T.E."/>
            <person name="Schmutz J."/>
        </authorList>
    </citation>
    <scope>NUCLEOTIDE SEQUENCE</scope>
    <source>
        <strain evidence="11">AP13</strain>
    </source>
</reference>
<dbReference type="AlphaFoldDB" id="A0A8T0TI75"/>
<dbReference type="PANTHER" id="PTHR32285:SF377">
    <property type="entry name" value="OS06G0235200 PROTEIN"/>
    <property type="match status" value="1"/>
</dbReference>
<evidence type="ECO:0000256" key="7">
    <source>
        <dbReference type="ARBA" id="ARBA00023034"/>
    </source>
</evidence>
<evidence type="ECO:0000256" key="8">
    <source>
        <dbReference type="ARBA" id="ARBA00023136"/>
    </source>
</evidence>
<evidence type="ECO:0000313" key="12">
    <source>
        <dbReference type="Proteomes" id="UP000823388"/>
    </source>
</evidence>
<evidence type="ECO:0000259" key="10">
    <source>
        <dbReference type="Pfam" id="PF14416"/>
    </source>
</evidence>
<name>A0A8T0TI75_PANVG</name>
<proteinExistence type="inferred from homology"/>
<dbReference type="InterPro" id="IPR025846">
    <property type="entry name" value="TBL_N"/>
</dbReference>
<gene>
    <name evidence="11" type="ORF">PVAP13_4KG182700</name>
</gene>
<evidence type="ECO:0000259" key="9">
    <source>
        <dbReference type="Pfam" id="PF13839"/>
    </source>
</evidence>
<keyword evidence="6" id="KW-1133">Transmembrane helix</keyword>
<evidence type="ECO:0000256" key="2">
    <source>
        <dbReference type="ARBA" id="ARBA00007727"/>
    </source>
</evidence>
<dbReference type="InterPro" id="IPR029962">
    <property type="entry name" value="TBL"/>
</dbReference>
<protein>
    <recommendedName>
        <fullName evidence="13">Trichome birefringence-like N-terminal domain-containing protein</fullName>
    </recommendedName>
</protein>
<accession>A0A8T0TI75</accession>
<dbReference type="GO" id="GO:1990538">
    <property type="term" value="F:xylan O-acetyltransferase activity"/>
    <property type="evidence" value="ECO:0007669"/>
    <property type="project" value="UniProtKB-ARBA"/>
</dbReference>
<feature type="domain" description="Trichome birefringence-like C-terminal" evidence="9">
    <location>
        <begin position="144"/>
        <end position="218"/>
    </location>
</feature>
<evidence type="ECO:0000256" key="6">
    <source>
        <dbReference type="ARBA" id="ARBA00022989"/>
    </source>
</evidence>
<feature type="domain" description="Trichome birefringence-like N-terminal" evidence="10">
    <location>
        <begin position="91"/>
        <end position="143"/>
    </location>
</feature>
<keyword evidence="4" id="KW-0812">Transmembrane</keyword>
<feature type="domain" description="Trichome birefringence-like C-terminal" evidence="9">
    <location>
        <begin position="219"/>
        <end position="322"/>
    </location>
</feature>
<dbReference type="InterPro" id="IPR026057">
    <property type="entry name" value="TBL_C"/>
</dbReference>
<comment type="similarity">
    <text evidence="2">Belongs to the PC-esterase family. TBL subfamily.</text>
</comment>
<sequence length="366" mass="40387">MVTNFLQKYQLQNHKLALPKKQFVTYAVYALIAKPVVAARVQEEEPASAAVSARVNAREQLLPPPPPPHRRDVALGNPQAVEEVAAPPPPPCDYSDGEWVPDARAPLYNGTSCGTIKDGQNCMAHGRPDTGYLYWRWRPRRCDLPPFSPEAFLGWLRNKHLAFVGDSLARNQAESLLCLLASRSPPELVHRDGEENRFRRFAFREFNATVSLFWSPFLRWLSEMGAADAAVLSVGHWFLLPGVLSGVYHDDGGRVVACHDCADLNRTETGFFGAFRDAVRRTLAEVARRHGGGAGGEKVVALTTFSPAHFEGVWDKAGACRRSGRTGPASRGSGTRRRRCEGPWWRRCAPAPAPAPAPGCGSRRWT</sequence>
<evidence type="ECO:0000256" key="3">
    <source>
        <dbReference type="ARBA" id="ARBA00022679"/>
    </source>
</evidence>
<evidence type="ECO:0008006" key="13">
    <source>
        <dbReference type="Google" id="ProtNLM"/>
    </source>
</evidence>
<comment type="subcellular location">
    <subcellularLocation>
        <location evidence="1">Golgi apparatus membrane</location>
        <topology evidence="1">Single-pass type II membrane protein</topology>
    </subcellularLocation>
</comment>
<keyword evidence="12" id="KW-1185">Reference proteome</keyword>
<dbReference type="Proteomes" id="UP000823388">
    <property type="component" value="Chromosome 4K"/>
</dbReference>
<keyword evidence="5" id="KW-0735">Signal-anchor</keyword>